<evidence type="ECO:0000313" key="6">
    <source>
        <dbReference type="Proteomes" id="UP000187013"/>
    </source>
</evidence>
<sequence length="331" mass="34622">MKSSLVTFSILLLSLLKIKKATTEKILGFIMIRSLYSLLLTVAPFVIAFSGSTITSTSPSPIHLARRDEIQVQDIHDACYGRSFVNSVSAFAQEMEVHDITYLGNNVYDVTIHVFGQISLAANLFQSLAITNINGPESELTVYSTDSACLLESLIPTDYIVTFQSYGVPKGDDIWLPRFQLEYTYGNDLPGVLASATKYSLTAGCVAEDSFLSGYYWRNPELPAHSTTSGGSLSTGTSNTATGSSIQSSTSSAVSYSSSVPNDNTQSTSSASASSIFTSSVVTSSDISSGSSPVPTSSTFSSSAMISSGGSSSPSSTPSTSVTSSGGSSGP</sequence>
<dbReference type="OrthoDB" id="4070545at2759"/>
<gene>
    <name evidence="5" type="ORF">ZYGR_0EB00100</name>
</gene>
<feature type="region of interest" description="Disordered" evidence="1">
    <location>
        <begin position="284"/>
        <end position="331"/>
    </location>
</feature>
<dbReference type="Pfam" id="PF10182">
    <property type="entry name" value="Flo11"/>
    <property type="match status" value="1"/>
</dbReference>
<protein>
    <recommendedName>
        <fullName evidence="4">Flo11 domain-containing protein</fullName>
    </recommendedName>
</protein>
<dbReference type="SMART" id="SM01213">
    <property type="entry name" value="Flo11"/>
    <property type="match status" value="1"/>
</dbReference>
<feature type="non-terminal residue" evidence="5">
    <location>
        <position position="331"/>
    </location>
</feature>
<dbReference type="EMBL" id="BDGX01000132">
    <property type="protein sequence ID" value="GAV56458.1"/>
    <property type="molecule type" value="Genomic_DNA"/>
</dbReference>
<keyword evidence="2" id="KW-0812">Transmembrane</keyword>
<proteinExistence type="predicted"/>
<organism evidence="5 6">
    <name type="scientific">Zygosaccharomyces rouxii</name>
    <dbReference type="NCBI Taxonomy" id="4956"/>
    <lineage>
        <taxon>Eukaryota</taxon>
        <taxon>Fungi</taxon>
        <taxon>Dikarya</taxon>
        <taxon>Ascomycota</taxon>
        <taxon>Saccharomycotina</taxon>
        <taxon>Saccharomycetes</taxon>
        <taxon>Saccharomycetales</taxon>
        <taxon>Saccharomycetaceae</taxon>
        <taxon>Zygosaccharomyces</taxon>
    </lineage>
</organism>
<dbReference type="AlphaFoldDB" id="A0A1Q3AL75"/>
<feature type="region of interest" description="Disordered" evidence="1">
    <location>
        <begin position="226"/>
        <end position="246"/>
    </location>
</feature>
<feature type="domain" description="Flo11" evidence="4">
    <location>
        <begin position="66"/>
        <end position="227"/>
    </location>
</feature>
<dbReference type="PROSITE" id="PS51824">
    <property type="entry name" value="FLO11"/>
    <property type="match status" value="1"/>
</dbReference>
<evidence type="ECO:0000256" key="2">
    <source>
        <dbReference type="SAM" id="Phobius"/>
    </source>
</evidence>
<evidence type="ECO:0000259" key="4">
    <source>
        <dbReference type="PROSITE" id="PS51824"/>
    </source>
</evidence>
<evidence type="ECO:0000256" key="1">
    <source>
        <dbReference type="SAM" id="MobiDB-lite"/>
    </source>
</evidence>
<keyword evidence="3" id="KW-0732">Signal</keyword>
<reference evidence="5 6" key="1">
    <citation type="submission" date="2016-08" db="EMBL/GenBank/DDBJ databases">
        <title>Draft genome sequence of allopolyploid Zygosaccharomyces rouxii.</title>
        <authorList>
            <person name="Watanabe J."/>
            <person name="Uehara K."/>
            <person name="Mogi Y."/>
            <person name="Tsukioka Y."/>
        </authorList>
    </citation>
    <scope>NUCLEOTIDE SEQUENCE [LARGE SCALE GENOMIC DNA]</scope>
    <source>
        <strain evidence="5 6">NBRC 110957</strain>
    </source>
</reference>
<feature type="chain" id="PRO_5011958854" description="Flo11 domain-containing protein" evidence="3">
    <location>
        <begin position="24"/>
        <end position="331"/>
    </location>
</feature>
<evidence type="ECO:0000256" key="3">
    <source>
        <dbReference type="SAM" id="SignalP"/>
    </source>
</evidence>
<dbReference type="InterPro" id="IPR018789">
    <property type="entry name" value="Flo11"/>
</dbReference>
<evidence type="ECO:0000313" key="5">
    <source>
        <dbReference type="EMBL" id="GAV56458.1"/>
    </source>
</evidence>
<feature type="transmembrane region" description="Helical" evidence="2">
    <location>
        <begin position="30"/>
        <end position="49"/>
    </location>
</feature>
<feature type="signal peptide" evidence="3">
    <location>
        <begin position="1"/>
        <end position="23"/>
    </location>
</feature>
<dbReference type="Proteomes" id="UP000187013">
    <property type="component" value="Unassembled WGS sequence"/>
</dbReference>
<comment type="caution">
    <text evidence="5">The sequence shown here is derived from an EMBL/GenBank/DDBJ whole genome shotgun (WGS) entry which is preliminary data.</text>
</comment>
<name>A0A1Q3AL75_ZYGRO</name>
<keyword evidence="2" id="KW-0472">Membrane</keyword>
<keyword evidence="2" id="KW-1133">Transmembrane helix</keyword>
<accession>A0A1Q3AL75</accession>